<dbReference type="CDD" id="cd19941">
    <property type="entry name" value="TIL"/>
    <property type="match status" value="1"/>
</dbReference>
<evidence type="ECO:0000259" key="2">
    <source>
        <dbReference type="Pfam" id="PF01826"/>
    </source>
</evidence>
<reference evidence="3" key="1">
    <citation type="submission" date="2020-05" db="UniProtKB">
        <authorList>
            <consortium name="EnsemblMetazoa"/>
        </authorList>
    </citation>
    <scope>IDENTIFICATION</scope>
    <source>
        <strain evidence="3">FUMOZ</strain>
    </source>
</reference>
<dbReference type="EnsemblMetazoa" id="AFUN022115-RA">
    <property type="protein sequence ID" value="AFUN022115-PA"/>
    <property type="gene ID" value="AFUN022115"/>
</dbReference>
<feature type="domain" description="TIL" evidence="2">
    <location>
        <begin position="32"/>
        <end position="83"/>
    </location>
</feature>
<organism evidence="3">
    <name type="scientific">Anopheles funestus</name>
    <name type="common">African malaria mosquito</name>
    <dbReference type="NCBI Taxonomy" id="62324"/>
    <lineage>
        <taxon>Eukaryota</taxon>
        <taxon>Metazoa</taxon>
        <taxon>Ecdysozoa</taxon>
        <taxon>Arthropoda</taxon>
        <taxon>Hexapoda</taxon>
        <taxon>Insecta</taxon>
        <taxon>Pterygota</taxon>
        <taxon>Neoptera</taxon>
        <taxon>Endopterygota</taxon>
        <taxon>Diptera</taxon>
        <taxon>Nematocera</taxon>
        <taxon>Culicoidea</taxon>
        <taxon>Culicidae</taxon>
        <taxon>Anophelinae</taxon>
        <taxon>Anopheles</taxon>
    </lineage>
</organism>
<dbReference type="SUPFAM" id="SSF57567">
    <property type="entry name" value="Serine protease inhibitors"/>
    <property type="match status" value="1"/>
</dbReference>
<evidence type="ECO:0000313" key="3">
    <source>
        <dbReference type="EnsemblMetazoa" id="AFUN022115-PA"/>
    </source>
</evidence>
<keyword evidence="1" id="KW-0732">Signal</keyword>
<name>A0A4Y0BN93_ANOFN</name>
<dbReference type="AlphaFoldDB" id="A0A4Y0BN93"/>
<dbReference type="Pfam" id="PF01826">
    <property type="entry name" value="TIL"/>
    <property type="match status" value="1"/>
</dbReference>
<sequence>MMHRLIIVAVLVSMQLQFLNAQTLLPASPLCKQNEYSTLGSRCMEPKCNSNRIISAMLCQEQLIPGCFCLPGYARNKDGICVYYKIGGKCLNANGMNSICTKFVDCNVTL</sequence>
<accession>A0A4Y0BN93</accession>
<protein>
    <submittedName>
        <fullName evidence="3">TIL domain-containing protein</fullName>
    </submittedName>
</protein>
<dbReference type="Gene3D" id="2.10.25.10">
    <property type="entry name" value="Laminin"/>
    <property type="match status" value="1"/>
</dbReference>
<dbReference type="VEuPathDB" id="VectorBase:AFUN022115"/>
<feature type="signal peptide" evidence="1">
    <location>
        <begin position="1"/>
        <end position="21"/>
    </location>
</feature>
<feature type="chain" id="PRO_5021408941" evidence="1">
    <location>
        <begin position="22"/>
        <end position="110"/>
    </location>
</feature>
<proteinExistence type="predicted"/>
<dbReference type="InterPro" id="IPR002919">
    <property type="entry name" value="TIL_dom"/>
</dbReference>
<dbReference type="InterPro" id="IPR036084">
    <property type="entry name" value="Ser_inhib-like_sf"/>
</dbReference>
<evidence type="ECO:0000256" key="1">
    <source>
        <dbReference type="SAM" id="SignalP"/>
    </source>
</evidence>